<dbReference type="Pfam" id="PF06772">
    <property type="entry name" value="LtrA"/>
    <property type="match status" value="1"/>
</dbReference>
<keyword evidence="1" id="KW-0472">Membrane</keyword>
<feature type="transmembrane region" description="Helical" evidence="1">
    <location>
        <begin position="239"/>
        <end position="259"/>
    </location>
</feature>
<keyword evidence="1" id="KW-0812">Transmembrane</keyword>
<feature type="transmembrane region" description="Helical" evidence="1">
    <location>
        <begin position="173"/>
        <end position="193"/>
    </location>
</feature>
<accession>A0ABS2M475</accession>
<feature type="transmembrane region" description="Helical" evidence="1">
    <location>
        <begin position="114"/>
        <end position="136"/>
    </location>
</feature>
<dbReference type="InterPro" id="IPR010640">
    <property type="entry name" value="Low_temperature_requirement_A"/>
</dbReference>
<evidence type="ECO:0000313" key="2">
    <source>
        <dbReference type="EMBL" id="MBM7495140.1"/>
    </source>
</evidence>
<keyword evidence="3" id="KW-1185">Reference proteome</keyword>
<feature type="transmembrane region" description="Helical" evidence="1">
    <location>
        <begin position="88"/>
        <end position="107"/>
    </location>
</feature>
<feature type="transmembrane region" description="Helical" evidence="1">
    <location>
        <begin position="315"/>
        <end position="333"/>
    </location>
</feature>
<dbReference type="PANTHER" id="PTHR36840:SF1">
    <property type="entry name" value="BLL5714 PROTEIN"/>
    <property type="match status" value="1"/>
</dbReference>
<feature type="transmembrane region" description="Helical" evidence="1">
    <location>
        <begin position="31"/>
        <end position="49"/>
    </location>
</feature>
<feature type="transmembrane region" description="Helical" evidence="1">
    <location>
        <begin position="214"/>
        <end position="233"/>
    </location>
</feature>
<feature type="transmembrane region" description="Helical" evidence="1">
    <location>
        <begin position="340"/>
        <end position="362"/>
    </location>
</feature>
<evidence type="ECO:0000256" key="1">
    <source>
        <dbReference type="SAM" id="Phobius"/>
    </source>
</evidence>
<comment type="caution">
    <text evidence="2">The sequence shown here is derived from an EMBL/GenBank/DDBJ whole genome shotgun (WGS) entry which is preliminary data.</text>
</comment>
<evidence type="ECO:0000313" key="3">
    <source>
        <dbReference type="Proteomes" id="UP000764837"/>
    </source>
</evidence>
<proteinExistence type="predicted"/>
<feature type="transmembrane region" description="Helical" evidence="1">
    <location>
        <begin position="368"/>
        <end position="387"/>
    </location>
</feature>
<dbReference type="Proteomes" id="UP000764837">
    <property type="component" value="Unassembled WGS sequence"/>
</dbReference>
<reference evidence="2 3" key="1">
    <citation type="submission" date="2021-01" db="EMBL/GenBank/DDBJ databases">
        <title>Sequencing the genomes of 1000 actinobacteria strains.</title>
        <authorList>
            <person name="Klenk H.-P."/>
        </authorList>
    </citation>
    <scope>NUCLEOTIDE SEQUENCE [LARGE SCALE GENOMIC DNA]</scope>
    <source>
        <strain evidence="2 3">DSM 100204</strain>
    </source>
</reference>
<dbReference type="RefSeq" id="WP_204945628.1">
    <property type="nucleotide sequence ID" value="NZ_JAFBBP010000001.1"/>
</dbReference>
<dbReference type="EMBL" id="JAFBBP010000001">
    <property type="protein sequence ID" value="MBM7495140.1"/>
    <property type="molecule type" value="Genomic_DNA"/>
</dbReference>
<gene>
    <name evidence="2" type="ORF">JOD64_006362</name>
</gene>
<feature type="transmembrane region" description="Helical" evidence="1">
    <location>
        <begin position="61"/>
        <end position="82"/>
    </location>
</feature>
<dbReference type="PANTHER" id="PTHR36840">
    <property type="entry name" value="BLL5714 PROTEIN"/>
    <property type="match status" value="1"/>
</dbReference>
<sequence>MTPSEPPAAAPARPWLLRPRQGVQPTTSTELFFDLVFIFTITQLSHYLIEHPHWRGAGRTALLLALVWFVWVYTTWVTNWLQPDQGPVRAMLIGVTLGSLWLSAAIPQAFSRTGLLFAVVYVSVQVGRTIFGLWAVRGNPWLVDGFQKSLPWIAGTSVLVVLGGLAEGAAREALWAAVIVIEVVGLSIGYPLPGRGRSRPERWMVEGGHLAERCAAFVLIALGESILVTGSTLTSHVDLVTSGAFLLAFAGSVALWWVYFARSASAATEVIAGAGERTGALSRVAFNYLHPVIVAGVIVTSAADERLLREPGVPTTTIAALLTLGGPALFLAGHAAYKALLWRILPTSRIVAAMVLLALIPVCVALEVPVAACATMALAVTVAVIVADRLRVRAAAATPQSWGPRSPLR</sequence>
<organism evidence="2 3">
    <name type="scientific">Micromonospora luteifusca</name>
    <dbReference type="NCBI Taxonomy" id="709860"/>
    <lineage>
        <taxon>Bacteria</taxon>
        <taxon>Bacillati</taxon>
        <taxon>Actinomycetota</taxon>
        <taxon>Actinomycetes</taxon>
        <taxon>Micromonosporales</taxon>
        <taxon>Micromonosporaceae</taxon>
        <taxon>Micromonospora</taxon>
    </lineage>
</organism>
<protein>
    <submittedName>
        <fullName evidence="2">Low temperature requirement protein LtrA</fullName>
    </submittedName>
</protein>
<feature type="transmembrane region" description="Helical" evidence="1">
    <location>
        <begin position="280"/>
        <end position="303"/>
    </location>
</feature>
<name>A0ABS2M475_9ACTN</name>
<keyword evidence="1" id="KW-1133">Transmembrane helix</keyword>